<name>A0A6T7H2L0_9STRA</name>
<dbReference type="AlphaFoldDB" id="A0A6T7H2L0"/>
<protein>
    <submittedName>
        <fullName evidence="1">Uncharacterized protein</fullName>
    </submittedName>
</protein>
<dbReference type="EMBL" id="HBHQ01010044">
    <property type="protein sequence ID" value="CAD9814931.1"/>
    <property type="molecule type" value="Transcribed_RNA"/>
</dbReference>
<proteinExistence type="predicted"/>
<organism evidence="1">
    <name type="scientific">Attheya septentrionalis</name>
    <dbReference type="NCBI Taxonomy" id="420275"/>
    <lineage>
        <taxon>Eukaryota</taxon>
        <taxon>Sar</taxon>
        <taxon>Stramenopiles</taxon>
        <taxon>Ochrophyta</taxon>
        <taxon>Bacillariophyta</taxon>
        <taxon>Coscinodiscophyceae</taxon>
        <taxon>Chaetocerotophycidae</taxon>
        <taxon>Chaetocerotales</taxon>
        <taxon>Attheyaceae</taxon>
        <taxon>Attheya</taxon>
    </lineage>
</organism>
<gene>
    <name evidence="1" type="ORF">ASEP1449_LOCUS6756</name>
    <name evidence="2" type="ORF">ASEP1449_LOCUS6757</name>
</gene>
<sequence>MEDLTNLAVERLGVDREVVETAFGLLLEFLKKKVGDDFDFSAILSKLKGAEKLIQHVEQQQQSERADPGSSSSNRNSGGGIYTFLYALIFQTPIFDIIKKIISMLFGEGAIKMLTTAGDGAEVLAMLEKAGLTTEQTKSIAAMLIDFMKKKVDPETVDKLVEQIPSLKALLVEESKKEE</sequence>
<accession>A0A6T7H2L0</accession>
<evidence type="ECO:0000313" key="1">
    <source>
        <dbReference type="EMBL" id="CAD9814930.1"/>
    </source>
</evidence>
<reference evidence="1" key="1">
    <citation type="submission" date="2021-01" db="EMBL/GenBank/DDBJ databases">
        <authorList>
            <person name="Corre E."/>
            <person name="Pelletier E."/>
            <person name="Niang G."/>
            <person name="Scheremetjew M."/>
            <person name="Finn R."/>
            <person name="Kale V."/>
            <person name="Holt S."/>
            <person name="Cochrane G."/>
            <person name="Meng A."/>
            <person name="Brown T."/>
            <person name="Cohen L."/>
        </authorList>
    </citation>
    <scope>NUCLEOTIDE SEQUENCE</scope>
    <source>
        <strain evidence="1">CCMP2084</strain>
    </source>
</reference>
<dbReference type="EMBL" id="HBHQ01010043">
    <property type="protein sequence ID" value="CAD9814930.1"/>
    <property type="molecule type" value="Transcribed_RNA"/>
</dbReference>
<evidence type="ECO:0000313" key="2">
    <source>
        <dbReference type="EMBL" id="CAD9814931.1"/>
    </source>
</evidence>